<dbReference type="SUPFAM" id="SSF51197">
    <property type="entry name" value="Clavaminate synthase-like"/>
    <property type="match status" value="1"/>
</dbReference>
<feature type="compositionally biased region" description="Basic and acidic residues" evidence="9">
    <location>
        <begin position="1598"/>
        <end position="1611"/>
    </location>
</feature>
<feature type="compositionally biased region" description="Polar residues" evidence="9">
    <location>
        <begin position="1"/>
        <end position="14"/>
    </location>
</feature>
<evidence type="ECO:0000256" key="2">
    <source>
        <dbReference type="ARBA" id="ARBA00022723"/>
    </source>
</evidence>
<dbReference type="InterPro" id="IPR004198">
    <property type="entry name" value="Znf_C5HC2"/>
</dbReference>
<dbReference type="SMART" id="SM00501">
    <property type="entry name" value="BRIGHT"/>
    <property type="match status" value="1"/>
</dbReference>
<gene>
    <name evidence="14" type="ORF">PANT_5c00119</name>
</gene>
<evidence type="ECO:0000259" key="10">
    <source>
        <dbReference type="PROSITE" id="PS50016"/>
    </source>
</evidence>
<dbReference type="InterPro" id="IPR019787">
    <property type="entry name" value="Znf_PHD-finger"/>
</dbReference>
<dbReference type="SMART" id="SM00545">
    <property type="entry name" value="JmjN"/>
    <property type="match status" value="1"/>
</dbReference>
<dbReference type="SMART" id="SM01014">
    <property type="entry name" value="ARID"/>
    <property type="match status" value="1"/>
</dbReference>
<feature type="region of interest" description="Disordered" evidence="9">
    <location>
        <begin position="2123"/>
        <end position="2225"/>
    </location>
</feature>
<dbReference type="GO" id="GO:0034647">
    <property type="term" value="F:histone H3K4me/H3K4me2/H3K4me3 demethylase activity"/>
    <property type="evidence" value="ECO:0007669"/>
    <property type="project" value="TreeGrafter"/>
</dbReference>
<dbReference type="PROSITE" id="PS51011">
    <property type="entry name" value="ARID"/>
    <property type="match status" value="1"/>
</dbReference>
<feature type="compositionally biased region" description="Polar residues" evidence="9">
    <location>
        <begin position="484"/>
        <end position="503"/>
    </location>
</feature>
<dbReference type="FunFam" id="1.10.150.60:FF:000016">
    <property type="entry name" value="Putative Lysine-specific demethylase 5B"/>
    <property type="match status" value="1"/>
</dbReference>
<sequence length="2474" mass="272844">MTTTKQGSAQNGAPSSSSSTDSVPQRIIVKSVNGHEPIKLEPTSSTSASASRSASAHLATPLSSPTKSNGTSSPSKSPTKARRSQPIIVSSREFGPSAGGDSDDDSKDGDSELTKGPSVKRLSRKSKSDAMSAIAGKELDDPGSAPTAQHAPVAPSGNPALHPARKLLQHQSFPPLVFDTNPAPLTPSGSVLDPQKVAIPTSIATPRRPPPRLRPRLFELEEAPVFYPTPEEFVDPMKYIAWVASPQGGNAKNYGIAKIVPPEGWNPECVLDEQSFRFRTRVQRLNSLSADARASQNYQEQLQKFHAQQGRKRVSVPVIDGRSVDLYQLKLIVSGLGGYDAVCRARKWSDATKQIGYNDKDCAQLSTQVKAAYTRIILPFEEFMTKAKEQTRAGAASISPNLAQSATMGSVPSGDTNDASLHNVSMSPSVEAADRNVQSHTPEPLGAAGAADLLASATSAVDSATQSPSTVASTRRSARKRSEATSTPASGSRNPLQLASSPATPLASRRRKGVSPLVDTDLHARAATGNLGAEEQMCEICLRGEDGPNMLLCDECNRGYHMYCLQPPLTSIPKSQWFCPPCLVGTGHDFGFDDGETHSLYTFWQRAEAFKREWWSKRPDRVWSPDVADAPEANVERRTNGLARRIHGTDLTVSEDDVEREFWRLVHSQSEEVEVEYGADVHSTTHGSALPTQETHPLSPYSRDKWNLNNLPILPGSLLQYIKSDISGMTVPWIYVGMIFSTFCWHNEDHYTYSINYQHWGETKTWYGVPGEDADKLENAMRKAAPDLFETLPDLLFHLTTMMSPEKLRKEGVRVYACDQRANEFVVTFPKAYHSGFNHGINLNEAVNFALPDWIFDDLESVRRYQHFGKPAVFSHDQLLITVSQQSQSIETSVWLEAPMQEMVDREIAKRNALREIIPDLKEEVYDEDVPESQYICAHCTLFCYLGQLTSPKADGVACLDHGFEVCNADAPVKWTLRLRFSDDQLRSILAKVSERAAIPRNWIQRLKKTLSLGPNPPLRTLRTLLHEGEKIAFSLEPLEDLKAFVTCANSWMDRANVFLVRKLHKRRGEPTQAPAVRGRRSKGGASGDDSARRVSIDASAEDPDSVADRSPEALYALLNELDSLHFDAPEIASLRALVQELEEFVGRSNEILRQRKESEPNLKDCESVLTLGSSLNVDAPQIKELSDYVERRKWVQEVSESRDAYLYYHEVEGLLERAESCGLTDHELRKELEQRREAGARWTGRAREALEGDAALTIGVLEELSEASAEIPVVLEVAQDVSNALTKAKELQKTMQTLHKSLQAGAPTPAAVDADGDLSMVSISENSDAANRLALLPDARRAVRAVRSNKLEVEHAQEIEEAIQIHDSWRVAFNQIMQSVAASNRRFTDADRDAELDKMVERVENTTDPSDDQPRAESRTCVCRSSAPIAVPSSSAAECSRCHVRYHLSCIKVRASEVSRADGGWTCPFCPWTGNAAFLKARRAVSVTELSKLVYDQDHRRDQFRFLPLEWDAIEEVVAKAKRFEFAAKRMIKTLSLMRRDQKQAILAHWLRRSIGCPVDVLGPEKINMLDLISETLLALGPDPADERPAPSAPVRPKLETPTRSEDRNEPAAQHGSSSRPGGRGVTDSASPAVREDRKRKAKRGKRAKLVFREEIGLGAYRDRQPIYCLCHEPESGRMIACDKCMLWFHTQCVRLDDPPNLGDEPWICPMCCIKAERKYPQAEVRVKEMGVTDPDLWLDIRATLRSLEKPVSKLQSWSSREDKRIVLHLEKFTPAIHAEEVHSQGTKRARLESDTPSKARPSVGRSDSISTPAKDSGSLPYAPAPPAHSYVRGSATPLVGSNGVASVSSSYASGPRHASHSAYSSERDYRAPYPAPSHAEPEGARTPALMPTYATVKPEQLTPGVGYGALDPAMMADDASRAEAGSEGAPAKRASPAQTPPVAQARAVPAADEQAAQDGKMAEPGAADKRQGPVPAEPKKENGAAEDLETVREQARNMARRMRPDASDAEIERLVQNFIGGTDGAIDGVHHLDGLEYRSLVLPAQANFLGEESINTFDPTEKSLSRFWARTVGKDFSRQPKLWPLAQTRVLERSLDHYPTDRGLLPSEDLGSDVVVAMYDASDKQLDRDDAKDATRGRPDDVPRPPPSTKSAPMDLDPPPALVSHVSSDIAAASPGTEDTPMDVEPPTPVAALPSSSRTAGSSRPSDTRTGPQPSHALVHKPEITNTRTLKYRIGAAPVPRERIRHWRSCTRTVKNKAVEMVNAADYPAHPHLDAFNMNRLLGSNSTDFIKQNPGLMDSPAYARRQAILEAVTDRKAMLTRHLNLPTLQQQRRRLGKLRPTTEERDKRCGFTVAFPNSSGNIEAQYGATGKATRLKLVMTRSTIGRKRLPEVRARICLRGQQQRIFLLEQFEGPIKVKAIDPGARTPYTVYASKGYTIDIGGEADRERLRRLRLCADGLQSHVNLERPLARR</sequence>
<feature type="region of interest" description="Disordered" evidence="9">
    <location>
        <begin position="1846"/>
        <end position="1887"/>
    </location>
</feature>
<dbReference type="PROSITE" id="PS01359">
    <property type="entry name" value="ZF_PHD_1"/>
    <property type="match status" value="2"/>
</dbReference>
<feature type="domain" description="PHD-type" evidence="10">
    <location>
        <begin position="535"/>
        <end position="585"/>
    </location>
</feature>
<accession>M9MCN0</accession>
<keyword evidence="14" id="KW-0238">DNA-binding</keyword>
<evidence type="ECO:0000256" key="8">
    <source>
        <dbReference type="PROSITE-ProRule" id="PRU00146"/>
    </source>
</evidence>
<dbReference type="CDD" id="cd15543">
    <property type="entry name" value="PHD_RSF1"/>
    <property type="match status" value="1"/>
</dbReference>
<reference evidence="15" key="1">
    <citation type="journal article" date="2013" name="Genome Announc.">
        <title>Genome sequence of the basidiomycetous yeast Pseudozyma antarctica T-34, a producer of the glycolipid biosurfactants mannosylerythritol lipids.</title>
        <authorList>
            <person name="Morita T."/>
            <person name="Koike H."/>
            <person name="Koyama Y."/>
            <person name="Hagiwara H."/>
            <person name="Ito E."/>
            <person name="Fukuoka T."/>
            <person name="Imura T."/>
            <person name="Machida M."/>
            <person name="Kitamoto D."/>
        </authorList>
    </citation>
    <scope>NUCLEOTIDE SEQUENCE [LARGE SCALE GENOMIC DNA]</scope>
    <source>
        <strain evidence="15">T-34</strain>
    </source>
</reference>
<dbReference type="PROSITE" id="PS51184">
    <property type="entry name" value="JMJC"/>
    <property type="match status" value="1"/>
</dbReference>
<dbReference type="CDD" id="cd15489">
    <property type="entry name" value="PHD_SF"/>
    <property type="match status" value="1"/>
</dbReference>
<dbReference type="GO" id="GO:0008270">
    <property type="term" value="F:zinc ion binding"/>
    <property type="evidence" value="ECO:0007669"/>
    <property type="project" value="UniProtKB-KW"/>
</dbReference>
<feature type="compositionally biased region" description="Polar residues" evidence="9">
    <location>
        <begin position="61"/>
        <end position="78"/>
    </location>
</feature>
<evidence type="ECO:0000256" key="5">
    <source>
        <dbReference type="ARBA" id="ARBA00022833"/>
    </source>
</evidence>
<feature type="region of interest" description="Disordered" evidence="9">
    <location>
        <begin position="1780"/>
        <end position="1827"/>
    </location>
</feature>
<feature type="compositionally biased region" description="Low complexity" evidence="9">
    <location>
        <begin position="1938"/>
        <end position="1959"/>
    </location>
</feature>
<feature type="region of interest" description="Disordered" evidence="9">
    <location>
        <begin position="1582"/>
        <end position="1646"/>
    </location>
</feature>
<dbReference type="InterPro" id="IPR011011">
    <property type="entry name" value="Znf_FYVE_PHD"/>
</dbReference>
<dbReference type="Pfam" id="PF00628">
    <property type="entry name" value="PHD"/>
    <property type="match status" value="2"/>
</dbReference>
<feature type="region of interest" description="Disordered" evidence="9">
    <location>
        <begin position="1"/>
        <end position="161"/>
    </location>
</feature>
<evidence type="ECO:0000256" key="4">
    <source>
        <dbReference type="ARBA" id="ARBA00022771"/>
    </source>
</evidence>
<dbReference type="InterPro" id="IPR001965">
    <property type="entry name" value="Znf_PHD"/>
</dbReference>
<evidence type="ECO:0000256" key="9">
    <source>
        <dbReference type="SAM" id="MobiDB-lite"/>
    </source>
</evidence>
<dbReference type="Pfam" id="PF02375">
    <property type="entry name" value="JmjN"/>
    <property type="match status" value="1"/>
</dbReference>
<keyword evidence="3" id="KW-0677">Repeat</keyword>
<dbReference type="InterPro" id="IPR001606">
    <property type="entry name" value="ARID_dom"/>
</dbReference>
<dbReference type="InterPro" id="IPR013083">
    <property type="entry name" value="Znf_RING/FYVE/PHD"/>
</dbReference>
<dbReference type="PANTHER" id="PTHR10694">
    <property type="entry name" value="LYSINE-SPECIFIC DEMETHYLASE"/>
    <property type="match status" value="1"/>
</dbReference>
<evidence type="ECO:0000256" key="6">
    <source>
        <dbReference type="ARBA" id="ARBA00023004"/>
    </source>
</evidence>
<evidence type="ECO:0000259" key="11">
    <source>
        <dbReference type="PROSITE" id="PS51011"/>
    </source>
</evidence>
<dbReference type="Pfam" id="PF02373">
    <property type="entry name" value="JmjC"/>
    <property type="match status" value="1"/>
</dbReference>
<keyword evidence="4 8" id="KW-0863">Zinc-finger</keyword>
<dbReference type="GO" id="GO:0005634">
    <property type="term" value="C:nucleus"/>
    <property type="evidence" value="ECO:0007669"/>
    <property type="project" value="UniProtKB-SubCell"/>
</dbReference>
<feature type="compositionally biased region" description="Basic and acidic residues" evidence="9">
    <location>
        <begin position="2123"/>
        <end position="2145"/>
    </location>
</feature>
<evidence type="ECO:0000259" key="13">
    <source>
        <dbReference type="PROSITE" id="PS51184"/>
    </source>
</evidence>
<dbReference type="GO" id="GO:0000785">
    <property type="term" value="C:chromatin"/>
    <property type="evidence" value="ECO:0007669"/>
    <property type="project" value="TreeGrafter"/>
</dbReference>
<dbReference type="SUPFAM" id="SSF57903">
    <property type="entry name" value="FYVE/PHD zinc finger"/>
    <property type="match status" value="3"/>
</dbReference>
<dbReference type="Gene3D" id="3.30.40.10">
    <property type="entry name" value="Zinc/RING finger domain, C3HC4 (zinc finger)"/>
    <property type="match status" value="3"/>
</dbReference>
<protein>
    <submittedName>
        <fullName evidence="14">DNA-binding protein jumonji/RBP2/SMCY</fullName>
    </submittedName>
</protein>
<evidence type="ECO:0000313" key="14">
    <source>
        <dbReference type="EMBL" id="GAC71882.1"/>
    </source>
</evidence>
<dbReference type="SMART" id="SM00558">
    <property type="entry name" value="JmjC"/>
    <property type="match status" value="1"/>
</dbReference>
<proteinExistence type="predicted"/>
<keyword evidence="5" id="KW-0862">Zinc</keyword>
<dbReference type="SUPFAM" id="SSF46774">
    <property type="entry name" value="ARID-like"/>
    <property type="match status" value="1"/>
</dbReference>
<feature type="region of interest" description="Disordered" evidence="9">
    <location>
        <begin position="1920"/>
        <end position="1989"/>
    </location>
</feature>
<dbReference type="InterPro" id="IPR003347">
    <property type="entry name" value="JmjC_dom"/>
</dbReference>
<feature type="domain" description="PHD-type" evidence="10">
    <location>
        <begin position="1667"/>
        <end position="1716"/>
    </location>
</feature>
<dbReference type="GO" id="GO:0003677">
    <property type="term" value="F:DNA binding"/>
    <property type="evidence" value="ECO:0007669"/>
    <property type="project" value="UniProtKB-KW"/>
</dbReference>
<keyword evidence="6" id="KW-0408">Iron</keyword>
<evidence type="ECO:0000256" key="1">
    <source>
        <dbReference type="ARBA" id="ARBA00004123"/>
    </source>
</evidence>
<evidence type="ECO:0000313" key="15">
    <source>
        <dbReference type="Proteomes" id="UP000011976"/>
    </source>
</evidence>
<dbReference type="PANTHER" id="PTHR10694:SF33">
    <property type="entry name" value="LYSINE-SPECIFIC DEMETHYLASE 5"/>
    <property type="match status" value="1"/>
</dbReference>
<dbReference type="FunFam" id="2.60.120.650:FF:000014">
    <property type="entry name" value="PHD transcription factor (Rum1)"/>
    <property type="match status" value="1"/>
</dbReference>
<dbReference type="InterPro" id="IPR019786">
    <property type="entry name" value="Zinc_finger_PHD-type_CS"/>
</dbReference>
<feature type="compositionally biased region" description="Polar residues" evidence="9">
    <location>
        <begin position="466"/>
        <end position="475"/>
    </location>
</feature>
<dbReference type="EMBL" id="DF196771">
    <property type="protein sequence ID" value="GAC71882.1"/>
    <property type="molecule type" value="Genomic_DNA"/>
</dbReference>
<feature type="domain" description="ARID" evidence="11">
    <location>
        <begin position="292"/>
        <end position="385"/>
    </location>
</feature>
<evidence type="ECO:0000256" key="7">
    <source>
        <dbReference type="ARBA" id="ARBA00023242"/>
    </source>
</evidence>
<feature type="compositionally biased region" description="Low complexity" evidence="9">
    <location>
        <begin position="43"/>
        <end position="56"/>
    </location>
</feature>
<dbReference type="Gene3D" id="1.10.150.60">
    <property type="entry name" value="ARID DNA-binding domain"/>
    <property type="match status" value="1"/>
</dbReference>
<dbReference type="STRING" id="1151754.M9MCN0"/>
<dbReference type="Pfam" id="PF01388">
    <property type="entry name" value="ARID"/>
    <property type="match status" value="1"/>
</dbReference>
<feature type="region of interest" description="Disordered" evidence="9">
    <location>
        <begin position="1070"/>
        <end position="1108"/>
    </location>
</feature>
<dbReference type="PROSITE" id="PS50016">
    <property type="entry name" value="ZF_PHD_2"/>
    <property type="match status" value="3"/>
</dbReference>
<feature type="compositionally biased region" description="Basic and acidic residues" evidence="9">
    <location>
        <begin position="1968"/>
        <end position="1989"/>
    </location>
</feature>
<dbReference type="InterPro" id="IPR003349">
    <property type="entry name" value="JmjN"/>
</dbReference>
<keyword evidence="2" id="KW-0479">Metal-binding</keyword>
<dbReference type="Pfam" id="PF02928">
    <property type="entry name" value="zf-C5HC2"/>
    <property type="match status" value="1"/>
</dbReference>
<evidence type="ECO:0000256" key="3">
    <source>
        <dbReference type="ARBA" id="ARBA00022737"/>
    </source>
</evidence>
<feature type="domain" description="JmjC" evidence="13">
    <location>
        <begin position="700"/>
        <end position="866"/>
    </location>
</feature>
<dbReference type="SMART" id="SM00249">
    <property type="entry name" value="PHD"/>
    <property type="match status" value="3"/>
</dbReference>
<dbReference type="Gene3D" id="2.60.120.650">
    <property type="entry name" value="Cupin"/>
    <property type="match status" value="1"/>
</dbReference>
<feature type="compositionally biased region" description="Low complexity" evidence="9">
    <location>
        <begin position="1846"/>
        <end position="1856"/>
    </location>
</feature>
<dbReference type="GO" id="GO:0006355">
    <property type="term" value="P:regulation of DNA-templated transcription"/>
    <property type="evidence" value="ECO:0007669"/>
    <property type="project" value="TreeGrafter"/>
</dbReference>
<dbReference type="InterPro" id="IPR036431">
    <property type="entry name" value="ARID_dom_sf"/>
</dbReference>
<keyword evidence="7" id="KW-0539">Nucleus</keyword>
<comment type="subcellular location">
    <subcellularLocation>
        <location evidence="1">Nucleus</location>
    </subcellularLocation>
</comment>
<feature type="domain" description="JmjN" evidence="12">
    <location>
        <begin position="223"/>
        <end position="268"/>
    </location>
</feature>
<dbReference type="CDD" id="cd16100">
    <property type="entry name" value="ARID"/>
    <property type="match status" value="1"/>
</dbReference>
<dbReference type="InterPro" id="IPR013637">
    <property type="entry name" value="Lys_sp_deMease-like_dom"/>
</dbReference>
<feature type="domain" description="PHD-type" evidence="10">
    <location>
        <begin position="1419"/>
        <end position="1474"/>
    </location>
</feature>
<dbReference type="Proteomes" id="UP000011976">
    <property type="component" value="Unassembled WGS sequence"/>
</dbReference>
<dbReference type="PROSITE" id="PS51183">
    <property type="entry name" value="JMJN"/>
    <property type="match status" value="1"/>
</dbReference>
<dbReference type="OrthoDB" id="1678912at2759"/>
<organism evidence="14 15">
    <name type="scientific">Pseudozyma antarctica (strain T-34)</name>
    <name type="common">Yeast</name>
    <name type="synonym">Candida antarctica</name>
    <dbReference type="NCBI Taxonomy" id="1151754"/>
    <lineage>
        <taxon>Eukaryota</taxon>
        <taxon>Fungi</taxon>
        <taxon>Dikarya</taxon>
        <taxon>Basidiomycota</taxon>
        <taxon>Ustilaginomycotina</taxon>
        <taxon>Ustilaginomycetes</taxon>
        <taxon>Ustilaginales</taxon>
        <taxon>Ustilaginaceae</taxon>
        <taxon>Moesziomyces</taxon>
    </lineage>
</organism>
<evidence type="ECO:0000259" key="12">
    <source>
        <dbReference type="PROSITE" id="PS51183"/>
    </source>
</evidence>
<name>M9MCN0_PSEA3</name>
<dbReference type="Pfam" id="PF08429">
    <property type="entry name" value="PLU-1"/>
    <property type="match status" value="1"/>
</dbReference>
<feature type="compositionally biased region" description="Low complexity" evidence="9">
    <location>
        <begin position="2196"/>
        <end position="2207"/>
    </location>
</feature>
<feature type="region of interest" description="Disordered" evidence="9">
    <location>
        <begin position="459"/>
        <end position="519"/>
    </location>
</feature>